<reference evidence="1" key="2">
    <citation type="journal article" date="2015" name="Data Brief">
        <title>Shoot transcriptome of the giant reed, Arundo donax.</title>
        <authorList>
            <person name="Barrero R.A."/>
            <person name="Guerrero F.D."/>
            <person name="Moolhuijzen P."/>
            <person name="Goolsby J.A."/>
            <person name="Tidwell J."/>
            <person name="Bellgard S.E."/>
            <person name="Bellgard M.I."/>
        </authorList>
    </citation>
    <scope>NUCLEOTIDE SEQUENCE</scope>
    <source>
        <tissue evidence="1">Shoot tissue taken approximately 20 cm above the soil surface</tissue>
    </source>
</reference>
<dbReference type="AlphaFoldDB" id="A0A0A9BSF6"/>
<accession>A0A0A9BSF6</accession>
<reference evidence="1" key="1">
    <citation type="submission" date="2014-09" db="EMBL/GenBank/DDBJ databases">
        <authorList>
            <person name="Magalhaes I.L.F."/>
            <person name="Oliveira U."/>
            <person name="Santos F.R."/>
            <person name="Vidigal T.H.D.A."/>
            <person name="Brescovit A.D."/>
            <person name="Santos A.J."/>
        </authorList>
    </citation>
    <scope>NUCLEOTIDE SEQUENCE</scope>
    <source>
        <tissue evidence="1">Shoot tissue taken approximately 20 cm above the soil surface</tissue>
    </source>
</reference>
<protein>
    <submittedName>
        <fullName evidence="1">Uncharacterized protein</fullName>
    </submittedName>
</protein>
<dbReference type="EMBL" id="GBRH01232807">
    <property type="protein sequence ID" value="JAD65088.1"/>
    <property type="molecule type" value="Transcribed_RNA"/>
</dbReference>
<evidence type="ECO:0000313" key="1">
    <source>
        <dbReference type="EMBL" id="JAD65088.1"/>
    </source>
</evidence>
<sequence length="52" mass="6011">MIGPSPNSNPSRKSSSFGEYRNRDLREVLISFPPSSVLRRQLEYLVLVDLWC</sequence>
<organism evidence="1">
    <name type="scientific">Arundo donax</name>
    <name type="common">Giant reed</name>
    <name type="synonym">Donax arundinaceus</name>
    <dbReference type="NCBI Taxonomy" id="35708"/>
    <lineage>
        <taxon>Eukaryota</taxon>
        <taxon>Viridiplantae</taxon>
        <taxon>Streptophyta</taxon>
        <taxon>Embryophyta</taxon>
        <taxon>Tracheophyta</taxon>
        <taxon>Spermatophyta</taxon>
        <taxon>Magnoliopsida</taxon>
        <taxon>Liliopsida</taxon>
        <taxon>Poales</taxon>
        <taxon>Poaceae</taxon>
        <taxon>PACMAD clade</taxon>
        <taxon>Arundinoideae</taxon>
        <taxon>Arundineae</taxon>
        <taxon>Arundo</taxon>
    </lineage>
</organism>
<proteinExistence type="predicted"/>
<name>A0A0A9BSF6_ARUDO</name>